<dbReference type="SUPFAM" id="SSF53335">
    <property type="entry name" value="S-adenosyl-L-methionine-dependent methyltransferases"/>
    <property type="match status" value="1"/>
</dbReference>
<comment type="caution">
    <text evidence="2">The sequence shown here is derived from an EMBL/GenBank/DDBJ whole genome shotgun (WGS) entry which is preliminary data.</text>
</comment>
<organism evidence="2 3">
    <name type="scientific">Glycomyces rhizosphaerae</name>
    <dbReference type="NCBI Taxonomy" id="2054422"/>
    <lineage>
        <taxon>Bacteria</taxon>
        <taxon>Bacillati</taxon>
        <taxon>Actinomycetota</taxon>
        <taxon>Actinomycetes</taxon>
        <taxon>Glycomycetales</taxon>
        <taxon>Glycomycetaceae</taxon>
        <taxon>Glycomyces</taxon>
    </lineage>
</organism>
<dbReference type="GO" id="GO:0008168">
    <property type="term" value="F:methyltransferase activity"/>
    <property type="evidence" value="ECO:0007669"/>
    <property type="project" value="UniProtKB-KW"/>
</dbReference>
<dbReference type="EC" id="2.1.-.-" evidence="2"/>
<dbReference type="Proteomes" id="UP001595712">
    <property type="component" value="Unassembled WGS sequence"/>
</dbReference>
<keyword evidence="3" id="KW-1185">Reference proteome</keyword>
<keyword evidence="2" id="KW-0489">Methyltransferase</keyword>
<dbReference type="EMBL" id="JBHRWO010000010">
    <property type="protein sequence ID" value="MFC3492981.1"/>
    <property type="molecule type" value="Genomic_DNA"/>
</dbReference>
<gene>
    <name evidence="2" type="ORF">ACFO8M_10845</name>
</gene>
<dbReference type="CDD" id="cd02440">
    <property type="entry name" value="AdoMet_MTases"/>
    <property type="match status" value="1"/>
</dbReference>
<proteinExistence type="predicted"/>
<dbReference type="InterPro" id="IPR041698">
    <property type="entry name" value="Methyltransf_25"/>
</dbReference>
<sequence>MSDAVSLGATRSAYDAVAEEYAETFRETMRNNPFDRAMLTVFAELVQAGGSGRVADIGCGPGRVTALLHRLGLDVFGIDPVPGMLAIARRETPGVEFAEGALPELDLPDESLGGAVSRMSVIHLPPQELPAAFAEFHRVLAPGGYLYLEFFASLDDAELGWEFDHKVAPAWRLSVERIAALLRGAGLVEQARLVEAPPETGRSFETAVLIYRKPSSPVS</sequence>
<evidence type="ECO:0000259" key="1">
    <source>
        <dbReference type="Pfam" id="PF13649"/>
    </source>
</evidence>
<dbReference type="InterPro" id="IPR029063">
    <property type="entry name" value="SAM-dependent_MTases_sf"/>
</dbReference>
<dbReference type="GO" id="GO:0032259">
    <property type="term" value="P:methylation"/>
    <property type="evidence" value="ECO:0007669"/>
    <property type="project" value="UniProtKB-KW"/>
</dbReference>
<dbReference type="Pfam" id="PF13649">
    <property type="entry name" value="Methyltransf_25"/>
    <property type="match status" value="1"/>
</dbReference>
<dbReference type="PANTHER" id="PTHR42912">
    <property type="entry name" value="METHYLTRANSFERASE"/>
    <property type="match status" value="1"/>
</dbReference>
<dbReference type="PANTHER" id="PTHR42912:SF95">
    <property type="entry name" value="METHYLTRANSFERASE TYPE 11 DOMAIN-CONTAINING PROTEIN"/>
    <property type="match status" value="1"/>
</dbReference>
<evidence type="ECO:0000313" key="3">
    <source>
        <dbReference type="Proteomes" id="UP001595712"/>
    </source>
</evidence>
<accession>A0ABV7PWK1</accession>
<name>A0ABV7PWK1_9ACTN</name>
<feature type="domain" description="Methyltransferase" evidence="1">
    <location>
        <begin position="54"/>
        <end position="144"/>
    </location>
</feature>
<keyword evidence="2" id="KW-0808">Transferase</keyword>
<reference evidence="3" key="1">
    <citation type="journal article" date="2019" name="Int. J. Syst. Evol. Microbiol.">
        <title>The Global Catalogue of Microorganisms (GCM) 10K type strain sequencing project: providing services to taxonomists for standard genome sequencing and annotation.</title>
        <authorList>
            <consortium name="The Broad Institute Genomics Platform"/>
            <consortium name="The Broad Institute Genome Sequencing Center for Infectious Disease"/>
            <person name="Wu L."/>
            <person name="Ma J."/>
        </authorList>
    </citation>
    <scope>NUCLEOTIDE SEQUENCE [LARGE SCALE GENOMIC DNA]</scope>
    <source>
        <strain evidence="3">CGMCC 4.7396</strain>
    </source>
</reference>
<dbReference type="RefSeq" id="WP_387974564.1">
    <property type="nucleotide sequence ID" value="NZ_JBHRWO010000010.1"/>
</dbReference>
<evidence type="ECO:0000313" key="2">
    <source>
        <dbReference type="EMBL" id="MFC3492981.1"/>
    </source>
</evidence>
<protein>
    <submittedName>
        <fullName evidence="2">Class I SAM-dependent methyltransferase</fullName>
        <ecNumber evidence="2">2.1.-.-</ecNumber>
    </submittedName>
</protein>
<dbReference type="Gene3D" id="3.40.50.150">
    <property type="entry name" value="Vaccinia Virus protein VP39"/>
    <property type="match status" value="1"/>
</dbReference>
<dbReference type="InterPro" id="IPR050508">
    <property type="entry name" value="Methyltransf_Superfamily"/>
</dbReference>